<name>A0A0K1PCR7_9BACT</name>
<dbReference type="Gene3D" id="3.40.50.300">
    <property type="entry name" value="P-loop containing nucleotide triphosphate hydrolases"/>
    <property type="match status" value="1"/>
</dbReference>
<dbReference type="EMBL" id="CP012332">
    <property type="protein sequence ID" value="AKU90914.1"/>
    <property type="molecule type" value="Genomic_DNA"/>
</dbReference>
<dbReference type="InterPro" id="IPR019734">
    <property type="entry name" value="TPR_rpt"/>
</dbReference>
<dbReference type="STRING" id="1391653.AKJ08_1301"/>
<dbReference type="AlphaFoldDB" id="A0A0K1PCR7"/>
<accession>A0A0K1PCR7</accession>
<dbReference type="Pfam" id="PF13424">
    <property type="entry name" value="TPR_12"/>
    <property type="match status" value="1"/>
</dbReference>
<reference evidence="2 3" key="1">
    <citation type="submission" date="2015-08" db="EMBL/GenBank/DDBJ databases">
        <authorList>
            <person name="Babu N.S."/>
            <person name="Beckwith C.J."/>
            <person name="Beseler K.G."/>
            <person name="Brison A."/>
            <person name="Carone J.V."/>
            <person name="Caskin T.P."/>
            <person name="Diamond M."/>
            <person name="Durham M.E."/>
            <person name="Foxe J.M."/>
            <person name="Go M."/>
            <person name="Henderson B.A."/>
            <person name="Jones I.B."/>
            <person name="McGettigan J.A."/>
            <person name="Micheletti S.J."/>
            <person name="Nasrallah M.E."/>
            <person name="Ortiz D."/>
            <person name="Piller C.R."/>
            <person name="Privatt S.R."/>
            <person name="Schneider S.L."/>
            <person name="Sharp S."/>
            <person name="Smith T.C."/>
            <person name="Stanton J.D."/>
            <person name="Ullery H.E."/>
            <person name="Wilson R.J."/>
            <person name="Serrano M.G."/>
            <person name="Buck G."/>
            <person name="Lee V."/>
            <person name="Wang Y."/>
            <person name="Carvalho R."/>
            <person name="Voegtly L."/>
            <person name="Shi R."/>
            <person name="Duckworth R."/>
            <person name="Johnson A."/>
            <person name="Loviza R."/>
            <person name="Walstead R."/>
            <person name="Shah Z."/>
            <person name="Kiflezghi M."/>
            <person name="Wade K."/>
            <person name="Ball S.L."/>
            <person name="Bradley K.W."/>
            <person name="Asai D.J."/>
            <person name="Bowman C.A."/>
            <person name="Russell D.A."/>
            <person name="Pope W.H."/>
            <person name="Jacobs-Sera D."/>
            <person name="Hendrix R.W."/>
            <person name="Hatfull G.F."/>
        </authorList>
    </citation>
    <scope>NUCLEOTIDE SEQUENCE [LARGE SCALE GENOMIC DNA]</scope>
    <source>
        <strain evidence="2 3">DSM 27710</strain>
    </source>
</reference>
<protein>
    <submittedName>
        <fullName evidence="2">Signal transduction response regulator</fullName>
    </submittedName>
</protein>
<gene>
    <name evidence="2" type="ORF">AKJ08_1301</name>
</gene>
<dbReference type="InterPro" id="IPR027417">
    <property type="entry name" value="P-loop_NTPase"/>
</dbReference>
<evidence type="ECO:0000313" key="3">
    <source>
        <dbReference type="Proteomes" id="UP000055590"/>
    </source>
</evidence>
<dbReference type="OrthoDB" id="9812579at2"/>
<dbReference type="SUPFAM" id="SSF48452">
    <property type="entry name" value="TPR-like"/>
    <property type="match status" value="2"/>
</dbReference>
<sequence>MNRIASRGSLEAVALSTGNAHSNLLPDRTPFIGRRREVSSLEGLLIGGARLVTVVGPSGMGKTRLARQLALRLESRFRTDGGTWLCDLSAGRSARDLETVLASVLGTHPRQLADALENRGPTFVVLDNLEAIAADAAGVLGTWLDRCRGLQILATSLVPIGMEGETRFELHPLEPDDAAALYRDRAGRAAADRAFTEAEHGAIAELVERLDRLPLALELAAARIRTLPPGRMLARISERFDLLRSDAGRRSLQDAISLTWELLAPEEADTLAQSAVFAGGFSLEAAEQILRPGERAILDVLESLRAKALLQLSGGDAPRFFLYESVREFALRKLKESGRYDDTIRRQADCLLAAAEVWASEVDGPGAPAAFRSLAAERENLLAIHRRFQGETPAVAARAGLALAPLAALQGPPASEAELLDSTLDAATRSGDPRLVARALRVRAAADRRFGEPDAARSRLYEAVALATSLGDAALEGFLRCEACAVLSRLSDVDGAEREVQRALRLADTLSDPLLEGLAHLAAGVLEESRGGLAPAADHFDAALARFRKAGHVRNQGLSLLNLGAVRSGQGRYREAREVLDEALAVFRRIEDRASEADAILNLGSVDLTAGHLDEAEHHLLQALALERQLGNRRFEALALANLGLVCLERGQIRLARERLDAAISLVRAAAEKRHLGLFLPFAAAASLLAGRRDEAARDFADARRIFTELLDPTGLEMVEALEHLDEVGPADDPGAGRAAASSEAMVVALRILERTRQRRLQAPGVQPDRTDVDAAGIVVGPQADWIRLDGGQPIDLRKRAAARRILFALVEQRLLAPGVGITQDRLVEIGWPGEQIRPDAAANRVYTAIWFLRSVGLAGAIRHHAEGYLLDPAISVVRR</sequence>
<dbReference type="GO" id="GO:0016887">
    <property type="term" value="F:ATP hydrolysis activity"/>
    <property type="evidence" value="ECO:0007669"/>
    <property type="project" value="InterPro"/>
</dbReference>
<organism evidence="2 3">
    <name type="scientific">Vulgatibacter incomptus</name>
    <dbReference type="NCBI Taxonomy" id="1391653"/>
    <lineage>
        <taxon>Bacteria</taxon>
        <taxon>Pseudomonadati</taxon>
        <taxon>Myxococcota</taxon>
        <taxon>Myxococcia</taxon>
        <taxon>Myxococcales</taxon>
        <taxon>Cystobacterineae</taxon>
        <taxon>Vulgatibacteraceae</taxon>
        <taxon>Vulgatibacter</taxon>
    </lineage>
</organism>
<evidence type="ECO:0000313" key="2">
    <source>
        <dbReference type="EMBL" id="AKU90914.1"/>
    </source>
</evidence>
<dbReference type="InterPro" id="IPR049945">
    <property type="entry name" value="AAA_22"/>
</dbReference>
<dbReference type="InterPro" id="IPR036388">
    <property type="entry name" value="WH-like_DNA-bd_sf"/>
</dbReference>
<dbReference type="PANTHER" id="PTHR47691">
    <property type="entry name" value="REGULATOR-RELATED"/>
    <property type="match status" value="1"/>
</dbReference>
<dbReference type="Gene3D" id="1.25.40.10">
    <property type="entry name" value="Tetratricopeptide repeat domain"/>
    <property type="match status" value="2"/>
</dbReference>
<evidence type="ECO:0000259" key="1">
    <source>
        <dbReference type="Pfam" id="PF13401"/>
    </source>
</evidence>
<dbReference type="Gene3D" id="1.10.10.10">
    <property type="entry name" value="Winged helix-like DNA-binding domain superfamily/Winged helix DNA-binding domain"/>
    <property type="match status" value="1"/>
</dbReference>
<dbReference type="PANTHER" id="PTHR47691:SF3">
    <property type="entry name" value="HTH-TYPE TRANSCRIPTIONAL REGULATOR RV0890C-RELATED"/>
    <property type="match status" value="1"/>
</dbReference>
<dbReference type="SMART" id="SM00028">
    <property type="entry name" value="TPR"/>
    <property type="match status" value="4"/>
</dbReference>
<keyword evidence="3" id="KW-1185">Reference proteome</keyword>
<feature type="domain" description="ORC1/DEAH AAA+ ATPase" evidence="1">
    <location>
        <begin position="48"/>
        <end position="145"/>
    </location>
</feature>
<dbReference type="SUPFAM" id="SSF52540">
    <property type="entry name" value="P-loop containing nucleoside triphosphate hydrolases"/>
    <property type="match status" value="1"/>
</dbReference>
<proteinExistence type="predicted"/>
<dbReference type="KEGG" id="vin:AKJ08_1301"/>
<dbReference type="InterPro" id="IPR011990">
    <property type="entry name" value="TPR-like_helical_dom_sf"/>
</dbReference>
<dbReference type="Pfam" id="PF13401">
    <property type="entry name" value="AAA_22"/>
    <property type="match status" value="1"/>
</dbReference>
<dbReference type="Proteomes" id="UP000055590">
    <property type="component" value="Chromosome"/>
</dbReference>